<gene>
    <name evidence="3" type="ORF">PQQ63_24815</name>
</gene>
<accession>A0ABW9DZ32</accession>
<dbReference type="InterPro" id="IPR025421">
    <property type="entry name" value="DUF4148"/>
</dbReference>
<feature type="compositionally biased region" description="Polar residues" evidence="1">
    <location>
        <begin position="67"/>
        <end position="77"/>
    </location>
</feature>
<evidence type="ECO:0000256" key="2">
    <source>
        <dbReference type="SAM" id="SignalP"/>
    </source>
</evidence>
<evidence type="ECO:0000313" key="3">
    <source>
        <dbReference type="EMBL" id="MFM0639919.1"/>
    </source>
</evidence>
<feature type="signal peptide" evidence="2">
    <location>
        <begin position="1"/>
        <end position="22"/>
    </location>
</feature>
<sequence length="114" mass="11706">MKSIIKAIAIAAILAAPVASFAQSSDQPVTRADVRNQLIQLEQAGYNPSTSNDPNYPADVQAAESRVQAQNPAVAQTQEPVANTSGYGGAVNGSSQAGGVVQQMSGPKSVYFGN</sequence>
<dbReference type="EMBL" id="JAQQCF010000024">
    <property type="protein sequence ID" value="MFM0639919.1"/>
    <property type="molecule type" value="Genomic_DNA"/>
</dbReference>
<feature type="region of interest" description="Disordered" evidence="1">
    <location>
        <begin position="43"/>
        <end position="77"/>
    </location>
</feature>
<dbReference type="Pfam" id="PF13663">
    <property type="entry name" value="DUF4148"/>
    <property type="match status" value="1"/>
</dbReference>
<protein>
    <submittedName>
        <fullName evidence="3">DUF4148 domain-containing protein</fullName>
    </submittedName>
</protein>
<dbReference type="RefSeq" id="WP_408236272.1">
    <property type="nucleotide sequence ID" value="NZ_JAQQCF010000024.1"/>
</dbReference>
<reference evidence="3 4" key="1">
    <citation type="journal article" date="2024" name="Chem. Sci.">
        <title>Discovery of megapolipeptins by genome mining of a Burkholderiales bacteria collection.</title>
        <authorList>
            <person name="Paulo B.S."/>
            <person name="Recchia M.J.J."/>
            <person name="Lee S."/>
            <person name="Fergusson C.H."/>
            <person name="Romanowski S.B."/>
            <person name="Hernandez A."/>
            <person name="Krull N."/>
            <person name="Liu D.Y."/>
            <person name="Cavanagh H."/>
            <person name="Bos A."/>
            <person name="Gray C.A."/>
            <person name="Murphy B.T."/>
            <person name="Linington R.G."/>
            <person name="Eustaquio A.S."/>
        </authorList>
    </citation>
    <scope>NUCLEOTIDE SEQUENCE [LARGE SCALE GENOMIC DNA]</scope>
    <source>
        <strain evidence="3 4">RL17-338-BIC-A</strain>
    </source>
</reference>
<dbReference type="Proteomes" id="UP001629432">
    <property type="component" value="Unassembled WGS sequence"/>
</dbReference>
<name>A0ABW9DZ32_9BURK</name>
<evidence type="ECO:0000256" key="1">
    <source>
        <dbReference type="SAM" id="MobiDB-lite"/>
    </source>
</evidence>
<keyword evidence="2" id="KW-0732">Signal</keyword>
<keyword evidence="4" id="KW-1185">Reference proteome</keyword>
<evidence type="ECO:0000313" key="4">
    <source>
        <dbReference type="Proteomes" id="UP001629432"/>
    </source>
</evidence>
<proteinExistence type="predicted"/>
<organism evidence="3 4">
    <name type="scientific">Paraburkholderia metrosideri</name>
    <dbReference type="NCBI Taxonomy" id="580937"/>
    <lineage>
        <taxon>Bacteria</taxon>
        <taxon>Pseudomonadati</taxon>
        <taxon>Pseudomonadota</taxon>
        <taxon>Betaproteobacteria</taxon>
        <taxon>Burkholderiales</taxon>
        <taxon>Burkholderiaceae</taxon>
        <taxon>Paraburkholderia</taxon>
    </lineage>
</organism>
<comment type="caution">
    <text evidence="3">The sequence shown here is derived from an EMBL/GenBank/DDBJ whole genome shotgun (WGS) entry which is preliminary data.</text>
</comment>
<feature type="chain" id="PRO_5046245654" evidence="2">
    <location>
        <begin position="23"/>
        <end position="114"/>
    </location>
</feature>